<protein>
    <submittedName>
        <fullName evidence="1">Uncharacterized protein</fullName>
    </submittedName>
</protein>
<accession>A0ACC5Y0Y3</accession>
<sequence length="101" mass="11435">MLATLHLNTVGNLDYTCVFICSSWMIDIIRSGVYTKSLQYLSCQIKQSYINNQLYPCIHWGDHEFGQRLSPACSQCLSDFRGVRANIGWTTAQSQEGRPSP</sequence>
<reference evidence="1" key="1">
    <citation type="submission" date="2020-02" db="EMBL/GenBank/DDBJ databases">
        <title>Genome sequencing of the panga catfish, Pangasius djambal.</title>
        <authorList>
            <person name="Wen M."/>
            <person name="Zahm M."/>
            <person name="Roques C."/>
            <person name="Cabau C."/>
            <person name="Klopp C."/>
            <person name="Donnadieu C."/>
            <person name="Jouanno E."/>
            <person name="Avarre J.-C."/>
            <person name="Campet M."/>
            <person name="Ha T."/>
            <person name="Dugue R."/>
            <person name="Lampietro C."/>
            <person name="Louis A."/>
            <person name="Herpin A."/>
            <person name="Echchiki A."/>
            <person name="Berthelot C."/>
            <person name="Parey E."/>
            <person name="Roest-Crollius H."/>
            <person name="Braasch I."/>
            <person name="Postlethwait J.H."/>
            <person name="Bobe J."/>
            <person name="Montfort J."/>
            <person name="Bouchez O."/>
            <person name="Begum T."/>
            <person name="Schartl M."/>
            <person name="Gustiano R."/>
            <person name="Guiguen Y."/>
        </authorList>
    </citation>
    <scope>NUCLEOTIDE SEQUENCE</scope>
    <source>
        <strain evidence="1">Pdj_M5554</strain>
    </source>
</reference>
<name>A0ACC5Y0Y3_9TELE</name>
<evidence type="ECO:0000313" key="1">
    <source>
        <dbReference type="EMBL" id="MCJ8728686.1"/>
    </source>
</evidence>
<dbReference type="Proteomes" id="UP000830395">
    <property type="component" value="Chromosome 1"/>
</dbReference>
<comment type="caution">
    <text evidence="1">The sequence shown here is derived from an EMBL/GenBank/DDBJ whole genome shotgun (WGS) entry which is preliminary data.</text>
</comment>
<keyword evidence="2" id="KW-1185">Reference proteome</keyword>
<dbReference type="EMBL" id="CM040975">
    <property type="protein sequence ID" value="MCJ8728686.1"/>
    <property type="molecule type" value="Genomic_DNA"/>
</dbReference>
<evidence type="ECO:0000313" key="2">
    <source>
        <dbReference type="Proteomes" id="UP000830395"/>
    </source>
</evidence>
<gene>
    <name evidence="1" type="ORF">PDJAM_G00007230</name>
</gene>
<proteinExistence type="predicted"/>
<organism evidence="1 2">
    <name type="scientific">Pangasius djambal</name>
    <dbReference type="NCBI Taxonomy" id="1691987"/>
    <lineage>
        <taxon>Eukaryota</taxon>
        <taxon>Metazoa</taxon>
        <taxon>Chordata</taxon>
        <taxon>Craniata</taxon>
        <taxon>Vertebrata</taxon>
        <taxon>Euteleostomi</taxon>
        <taxon>Actinopterygii</taxon>
        <taxon>Neopterygii</taxon>
        <taxon>Teleostei</taxon>
        <taxon>Ostariophysi</taxon>
        <taxon>Siluriformes</taxon>
        <taxon>Pangasiidae</taxon>
        <taxon>Pangasius</taxon>
    </lineage>
</organism>